<keyword evidence="2" id="KW-0802">TPR repeat</keyword>
<feature type="repeat" description="TPR" evidence="2">
    <location>
        <begin position="567"/>
        <end position="600"/>
    </location>
</feature>
<dbReference type="SMART" id="SM00028">
    <property type="entry name" value="TPR"/>
    <property type="match status" value="3"/>
</dbReference>
<dbReference type="InterPro" id="IPR003321">
    <property type="entry name" value="Cyt_c552"/>
</dbReference>
<dbReference type="InterPro" id="IPR011990">
    <property type="entry name" value="TPR-like_helical_dom_sf"/>
</dbReference>
<dbReference type="Gene3D" id="1.25.40.10">
    <property type="entry name" value="Tetratricopeptide repeat domain"/>
    <property type="match status" value="1"/>
</dbReference>
<evidence type="ECO:0000259" key="5">
    <source>
        <dbReference type="Pfam" id="PF13435"/>
    </source>
</evidence>
<dbReference type="PROSITE" id="PS50005">
    <property type="entry name" value="TPR"/>
    <property type="match status" value="1"/>
</dbReference>
<dbReference type="Gene3D" id="1.25.10.10">
    <property type="entry name" value="Leucine-rich Repeat Variant"/>
    <property type="match status" value="1"/>
</dbReference>
<feature type="signal peptide" evidence="3">
    <location>
        <begin position="1"/>
        <end position="22"/>
    </location>
</feature>
<proteinExistence type="predicted"/>
<dbReference type="AlphaFoldDB" id="A0A2A5C8N0"/>
<evidence type="ECO:0000259" key="4">
    <source>
        <dbReference type="Pfam" id="PF09699"/>
    </source>
</evidence>
<comment type="caution">
    <text evidence="6">The sequence shown here is derived from an EMBL/GenBank/DDBJ whole genome shotgun (WGS) entry which is preliminary data.</text>
</comment>
<dbReference type="InterPro" id="IPR036280">
    <property type="entry name" value="Multihaem_cyt_sf"/>
</dbReference>
<reference evidence="7" key="1">
    <citation type="submission" date="2017-08" db="EMBL/GenBank/DDBJ databases">
        <title>A dynamic microbial community with high functional redundancy inhabits the cold, oxic subseafloor aquifer.</title>
        <authorList>
            <person name="Tully B.J."/>
            <person name="Wheat C.G."/>
            <person name="Glazer B.T."/>
            <person name="Huber J.A."/>
        </authorList>
    </citation>
    <scope>NUCLEOTIDE SEQUENCE [LARGE SCALE GENOMIC DNA]</scope>
</reference>
<dbReference type="GO" id="GO:0042279">
    <property type="term" value="F:nitrite reductase (cytochrome, ammonia-forming) activity"/>
    <property type="evidence" value="ECO:0007669"/>
    <property type="project" value="InterPro"/>
</dbReference>
<feature type="chain" id="PRO_5012381970" evidence="3">
    <location>
        <begin position="23"/>
        <end position="715"/>
    </location>
</feature>
<dbReference type="GO" id="GO:0042597">
    <property type="term" value="C:periplasmic space"/>
    <property type="evidence" value="ECO:0007669"/>
    <property type="project" value="InterPro"/>
</dbReference>
<dbReference type="EMBL" id="NVWI01000010">
    <property type="protein sequence ID" value="PCJ40177.1"/>
    <property type="molecule type" value="Genomic_DNA"/>
</dbReference>
<keyword evidence="1 3" id="KW-0732">Signal</keyword>
<evidence type="ECO:0000256" key="2">
    <source>
        <dbReference type="PROSITE-ProRule" id="PRU00339"/>
    </source>
</evidence>
<dbReference type="InterPro" id="IPR051829">
    <property type="entry name" value="Multiheme_Cytochr_ET"/>
</dbReference>
<evidence type="ECO:0000256" key="3">
    <source>
        <dbReference type="SAM" id="SignalP"/>
    </source>
</evidence>
<evidence type="ECO:0000313" key="6">
    <source>
        <dbReference type="EMBL" id="PCJ40177.1"/>
    </source>
</evidence>
<feature type="domain" description="Doubled CXXCH motif" evidence="4">
    <location>
        <begin position="319"/>
        <end position="346"/>
    </location>
</feature>
<dbReference type="PANTHER" id="PTHR35038:SF8">
    <property type="entry name" value="C-TYPE POLYHEME CYTOCHROME OMCC"/>
    <property type="match status" value="1"/>
</dbReference>
<name>A0A2A5C8N0_9GAMM</name>
<dbReference type="InterPro" id="IPR011989">
    <property type="entry name" value="ARM-like"/>
</dbReference>
<dbReference type="Pfam" id="PF13435">
    <property type="entry name" value="Cytochrome_C554"/>
    <property type="match status" value="2"/>
</dbReference>
<dbReference type="Gene3D" id="1.10.1130.10">
    <property type="entry name" value="Flavocytochrome C3, Chain A"/>
    <property type="match status" value="2"/>
</dbReference>
<gene>
    <name evidence="6" type="ORF">COA71_11755</name>
</gene>
<protein>
    <submittedName>
        <fullName evidence="6">Uncharacterized protein</fullName>
    </submittedName>
</protein>
<dbReference type="PANTHER" id="PTHR35038">
    <property type="entry name" value="DISSIMILATORY SULFITE REDUCTASE SIRA"/>
    <property type="match status" value="1"/>
</dbReference>
<dbReference type="Pfam" id="PF02335">
    <property type="entry name" value="Cytochrom_C552"/>
    <property type="match status" value="1"/>
</dbReference>
<feature type="domain" description="Cytochrome c-552/4" evidence="5">
    <location>
        <begin position="164"/>
        <end position="203"/>
    </location>
</feature>
<sequence length="715" mass="79203">MNRSALIVTVLCPLFLCQLTSAQEFVGSAECGACHQEAYDNWQQSHHRHAMEEANVDSVLGDFADASFDYLGSTTRFYQRDDEFFVETDNSTGELEEFEIAYTFGFYPLQQYLVEFPDGRIQALSISWDSRPEAEGGQRWYHLYPEEEIDADDPLHWTGAFQNWNSRCASCHTTDLNKNYSIESNSYDTQWAEINVGCEACHGAGSQHVDWANGSDELSAALKNKGLLTNIDKVWEPIAGQLQIPENVDFTLSEQIQVCGGCHSRRAELQQRDVAAEFLDNYSLSPLLEGLYHPDGQIQDEVYVMGSFLQSKMHASLVSCSNCHEPHTSELRIQGNGLCLQCHEAQTFQSQDHFFHEVGSTGAQCVNCHMPETIYMGVDPRRDHSFRIPDPIASVALGVPNACASCHSDQGDQWLADFITARNGNSDMQYEHAAIIAAARAGDAAIATDLLALVSDESNSAMLRSIALIESVRFPALRNLSVALAALGSADALLRTNAISALSFQDINSRFQYLQALLEDPLKSVRMAVARQLASLPLSQVPLRFQTTFNNLLSEYEESLLFNADMPEFMSDLGAFYAARGDLDSAQAALLHARELSPAYLPASINLSDVYRAQGRDDLGEVVLNEALAIYPDSGDLNYALGILYVRTGRIQQSLGLFDSARTLAAENSQYVYIYAVALAEVDRVEEAISVLETAQQDFPNNAQIREALRAYRGL</sequence>
<dbReference type="SUPFAM" id="SSF48452">
    <property type="entry name" value="TPR-like"/>
    <property type="match status" value="1"/>
</dbReference>
<dbReference type="InterPro" id="IPR019734">
    <property type="entry name" value="TPR_rpt"/>
</dbReference>
<dbReference type="Pfam" id="PF09699">
    <property type="entry name" value="Paired_CXXCH_1"/>
    <property type="match status" value="1"/>
</dbReference>
<dbReference type="InterPro" id="IPR010177">
    <property type="entry name" value="Paired_CXXCH_1"/>
</dbReference>
<evidence type="ECO:0000313" key="7">
    <source>
        <dbReference type="Proteomes" id="UP000228987"/>
    </source>
</evidence>
<evidence type="ECO:0000256" key="1">
    <source>
        <dbReference type="ARBA" id="ARBA00022729"/>
    </source>
</evidence>
<accession>A0A2A5C8N0</accession>
<dbReference type="Proteomes" id="UP000228987">
    <property type="component" value="Unassembled WGS sequence"/>
</dbReference>
<dbReference type="SUPFAM" id="SSF48695">
    <property type="entry name" value="Multiheme cytochromes"/>
    <property type="match status" value="1"/>
</dbReference>
<organism evidence="6 7">
    <name type="scientific">SAR86 cluster bacterium</name>
    <dbReference type="NCBI Taxonomy" id="2030880"/>
    <lineage>
        <taxon>Bacteria</taxon>
        <taxon>Pseudomonadati</taxon>
        <taxon>Pseudomonadota</taxon>
        <taxon>Gammaproteobacteria</taxon>
        <taxon>SAR86 cluster</taxon>
    </lineage>
</organism>
<feature type="domain" description="Cytochrome c-552/4" evidence="5">
    <location>
        <begin position="30"/>
        <end position="55"/>
    </location>
</feature>
<dbReference type="InterPro" id="IPR023155">
    <property type="entry name" value="Cyt_c-552/4"/>
</dbReference>